<gene>
    <name evidence="2" type="ORF">A0127_04545</name>
</gene>
<feature type="transmembrane region" description="Helical" evidence="1">
    <location>
        <begin position="197"/>
        <end position="218"/>
    </location>
</feature>
<feature type="transmembrane region" description="Helical" evidence="1">
    <location>
        <begin position="108"/>
        <end position="126"/>
    </location>
</feature>
<dbReference type="Proteomes" id="UP000073604">
    <property type="component" value="Chromosome"/>
</dbReference>
<accession>A0A142CXL3</accession>
<keyword evidence="1" id="KW-0472">Membrane</keyword>
<feature type="transmembrane region" description="Helical" evidence="1">
    <location>
        <begin position="39"/>
        <end position="58"/>
    </location>
</feature>
<proteinExistence type="predicted"/>
<evidence type="ECO:0000313" key="3">
    <source>
        <dbReference type="Proteomes" id="UP000073604"/>
    </source>
</evidence>
<keyword evidence="3" id="KW-1185">Reference proteome</keyword>
<protein>
    <submittedName>
        <fullName evidence="2">Uncharacterized protein</fullName>
    </submittedName>
</protein>
<dbReference type="STRING" id="53952.A0127_04545"/>
<reference evidence="3" key="1">
    <citation type="submission" date="2016-03" db="EMBL/GenBank/DDBJ databases">
        <authorList>
            <person name="Oger P.M."/>
        </authorList>
    </citation>
    <scope>NUCLEOTIDE SEQUENCE [LARGE SCALE GENOMIC DNA]</scope>
    <source>
        <strain evidence="3">OG-1</strain>
    </source>
</reference>
<organism evidence="2 3">
    <name type="scientific">Thermococcus peptonophilus</name>
    <dbReference type="NCBI Taxonomy" id="53952"/>
    <lineage>
        <taxon>Archaea</taxon>
        <taxon>Methanobacteriati</taxon>
        <taxon>Methanobacteriota</taxon>
        <taxon>Thermococci</taxon>
        <taxon>Thermococcales</taxon>
        <taxon>Thermococcaceae</taxon>
        <taxon>Thermococcus</taxon>
    </lineage>
</organism>
<name>A0A142CXL3_9EURY</name>
<feature type="transmembrane region" description="Helical" evidence="1">
    <location>
        <begin position="64"/>
        <end position="82"/>
    </location>
</feature>
<keyword evidence="1" id="KW-1133">Transmembrane helix</keyword>
<dbReference type="KEGG" id="tpep:A0127_04545"/>
<evidence type="ECO:0000256" key="1">
    <source>
        <dbReference type="SAM" id="Phobius"/>
    </source>
</evidence>
<feature type="transmembrane region" description="Helical" evidence="1">
    <location>
        <begin position="132"/>
        <end position="151"/>
    </location>
</feature>
<dbReference type="EMBL" id="CP014750">
    <property type="protein sequence ID" value="AMQ19515.1"/>
    <property type="molecule type" value="Genomic_DNA"/>
</dbReference>
<keyword evidence="1" id="KW-0812">Transmembrane</keyword>
<sequence>MAFVIGGILTSTSKGEPGVGFRIGYTYLSERARKKANNVTGIGLILLGVLFMLSSFFLPLCGMFVLLIGGVAVVLAIGYVVARREYELEDISREALEKPRKSIETPRLGKYLITQLVLAFLFLLMSPKLPRGMAFVLGSVMALIIGLTLLASRPLVFQLAPKFSGIMARGFAKALTLISALITFEAFLVWTGFENDVLGILLLPIFLLVIFYAAYVMLTSAYEEGYY</sequence>
<dbReference type="InterPro" id="IPR025962">
    <property type="entry name" value="SdpI/YhfL"/>
</dbReference>
<dbReference type="Pfam" id="PF13630">
    <property type="entry name" value="SdpI"/>
    <property type="match status" value="1"/>
</dbReference>
<evidence type="ECO:0000313" key="2">
    <source>
        <dbReference type="EMBL" id="AMQ19515.1"/>
    </source>
</evidence>
<dbReference type="AlphaFoldDB" id="A0A142CXL3"/>
<feature type="transmembrane region" description="Helical" evidence="1">
    <location>
        <begin position="171"/>
        <end position="191"/>
    </location>
</feature>